<keyword evidence="2" id="KW-1185">Reference proteome</keyword>
<dbReference type="AlphaFoldDB" id="A0A4Q5LTT1"/>
<dbReference type="OrthoDB" id="952405at2"/>
<protein>
    <submittedName>
        <fullName evidence="1">Uncharacterized protein</fullName>
    </submittedName>
</protein>
<name>A0A4Q5LTT1_9BACT</name>
<dbReference type="Proteomes" id="UP000293162">
    <property type="component" value="Unassembled WGS sequence"/>
</dbReference>
<evidence type="ECO:0000313" key="1">
    <source>
        <dbReference type="EMBL" id="RYU92843.1"/>
    </source>
</evidence>
<sequence>MKKTLFRLFNVMMAVVVLLSSTGFGFVEHSCIVKGKTTSFHKKGDLCCSVNEAKHFPLNNKNAIVKKSSCCTEEEKYENVEYSSSVSQLVAKFTQSSLDWFKATLHEMVKTIIETIFKSQSSSLASSNTSPPNTDGRQIITAKQSFLI</sequence>
<reference evidence="1 2" key="1">
    <citation type="submission" date="2019-02" db="EMBL/GenBank/DDBJ databases">
        <title>Bacterial novel species Emticicia sp. 17J42-9 isolated from soil.</title>
        <authorList>
            <person name="Jung H.-Y."/>
        </authorList>
    </citation>
    <scope>NUCLEOTIDE SEQUENCE [LARGE SCALE GENOMIC DNA]</scope>
    <source>
        <strain evidence="1 2">17J42-9</strain>
    </source>
</reference>
<dbReference type="Pfam" id="PF26622">
    <property type="entry name" value="DUF8199"/>
    <property type="match status" value="1"/>
</dbReference>
<accession>A0A4Q5LTT1</accession>
<dbReference type="InterPro" id="IPR058060">
    <property type="entry name" value="HYC_CC_PP"/>
</dbReference>
<evidence type="ECO:0000313" key="2">
    <source>
        <dbReference type="Proteomes" id="UP000293162"/>
    </source>
</evidence>
<dbReference type="NCBIfam" id="NF047658">
    <property type="entry name" value="HYC_CC_PP"/>
    <property type="match status" value="1"/>
</dbReference>
<dbReference type="EMBL" id="SEWF01000069">
    <property type="protein sequence ID" value="RYU92843.1"/>
    <property type="molecule type" value="Genomic_DNA"/>
</dbReference>
<proteinExistence type="predicted"/>
<gene>
    <name evidence="1" type="ORF">EWM59_25110</name>
</gene>
<comment type="caution">
    <text evidence="1">The sequence shown here is derived from an EMBL/GenBank/DDBJ whole genome shotgun (WGS) entry which is preliminary data.</text>
</comment>
<dbReference type="RefSeq" id="WP_130023991.1">
    <property type="nucleotide sequence ID" value="NZ_SEWF01000069.1"/>
</dbReference>
<dbReference type="InterPro" id="IPR058512">
    <property type="entry name" value="DUF8199"/>
</dbReference>
<organism evidence="1 2">
    <name type="scientific">Emticicia agri</name>
    <dbReference type="NCBI Taxonomy" id="2492393"/>
    <lineage>
        <taxon>Bacteria</taxon>
        <taxon>Pseudomonadati</taxon>
        <taxon>Bacteroidota</taxon>
        <taxon>Cytophagia</taxon>
        <taxon>Cytophagales</taxon>
        <taxon>Leadbetterellaceae</taxon>
        <taxon>Emticicia</taxon>
    </lineage>
</organism>